<dbReference type="InParanoid" id="A0A409W5W3"/>
<feature type="compositionally biased region" description="Polar residues" evidence="1">
    <location>
        <begin position="265"/>
        <end position="275"/>
    </location>
</feature>
<evidence type="ECO:0000313" key="4">
    <source>
        <dbReference type="Proteomes" id="UP000284706"/>
    </source>
</evidence>
<keyword evidence="4" id="KW-1185">Reference proteome</keyword>
<reference evidence="3 4" key="1">
    <citation type="journal article" date="2018" name="Evol. Lett.">
        <title>Horizontal gene cluster transfer increased hallucinogenic mushroom diversity.</title>
        <authorList>
            <person name="Reynolds H.T."/>
            <person name="Vijayakumar V."/>
            <person name="Gluck-Thaler E."/>
            <person name="Korotkin H.B."/>
            <person name="Matheny P.B."/>
            <person name="Slot J.C."/>
        </authorList>
    </citation>
    <scope>NUCLEOTIDE SEQUENCE [LARGE SCALE GENOMIC DNA]</scope>
    <source>
        <strain evidence="3 4">SRW20</strain>
    </source>
</reference>
<feature type="region of interest" description="Disordered" evidence="1">
    <location>
        <begin position="257"/>
        <end position="288"/>
    </location>
</feature>
<dbReference type="STRING" id="231916.A0A409W5W3"/>
<dbReference type="Proteomes" id="UP000284706">
    <property type="component" value="Unassembled WGS sequence"/>
</dbReference>
<dbReference type="EMBL" id="NHYE01005379">
    <property type="protein sequence ID" value="PPQ73865.1"/>
    <property type="molecule type" value="Genomic_DNA"/>
</dbReference>
<organism evidence="3 4">
    <name type="scientific">Gymnopilus dilepis</name>
    <dbReference type="NCBI Taxonomy" id="231916"/>
    <lineage>
        <taxon>Eukaryota</taxon>
        <taxon>Fungi</taxon>
        <taxon>Dikarya</taxon>
        <taxon>Basidiomycota</taxon>
        <taxon>Agaricomycotina</taxon>
        <taxon>Agaricomycetes</taxon>
        <taxon>Agaricomycetidae</taxon>
        <taxon>Agaricales</taxon>
        <taxon>Agaricineae</taxon>
        <taxon>Hymenogastraceae</taxon>
        <taxon>Gymnopilus</taxon>
    </lineage>
</organism>
<feature type="domain" description="DUF1746" evidence="2">
    <location>
        <begin position="15"/>
        <end position="133"/>
    </location>
</feature>
<proteinExistence type="predicted"/>
<protein>
    <recommendedName>
        <fullName evidence="2">DUF1746 domain-containing protein</fullName>
    </recommendedName>
</protein>
<dbReference type="InterPro" id="IPR013715">
    <property type="entry name" value="DUF1746"/>
</dbReference>
<comment type="caution">
    <text evidence="3">The sequence shown here is derived from an EMBL/GenBank/DDBJ whole genome shotgun (WGS) entry which is preliminary data.</text>
</comment>
<name>A0A409W5W3_9AGAR</name>
<evidence type="ECO:0000313" key="3">
    <source>
        <dbReference type="EMBL" id="PPQ73865.1"/>
    </source>
</evidence>
<dbReference type="OrthoDB" id="5428737at2759"/>
<gene>
    <name evidence="3" type="ORF">CVT26_011758</name>
</gene>
<sequence>MNKRFHVQRLHVVHSLDSLLYQLHTLSFFLSPSLWLYICRVISQFHCSKPRELDPTRSLRFFFVMLFVLNVPNLWNHASRGAVEGRTVVLDFVGMCHFVQIIQLISSHLSPAFIPSRLHLLSLDLFIMVLQFLLTTIAYETSAYYHSEDIDPDDLLLPDPLTNALTIPLFHNASASVESPQASPLLPTGSKDSSDPHKLPFIIDLHLNSILAQVRNPRLLPPPLSTGADDSVLPLPSTTSWHLPGFRMWMRARQMREGRDVGSRTIPSTAASDTRMNLPGGMDLGSEP</sequence>
<accession>A0A409W5W3</accession>
<dbReference type="Pfam" id="PF08508">
    <property type="entry name" value="DUF1746"/>
    <property type="match status" value="1"/>
</dbReference>
<evidence type="ECO:0000256" key="1">
    <source>
        <dbReference type="SAM" id="MobiDB-lite"/>
    </source>
</evidence>
<dbReference type="AlphaFoldDB" id="A0A409W5W3"/>
<evidence type="ECO:0000259" key="2">
    <source>
        <dbReference type="Pfam" id="PF08508"/>
    </source>
</evidence>